<dbReference type="PRINTS" id="PR00111">
    <property type="entry name" value="ABHYDROLASE"/>
</dbReference>
<dbReference type="SUPFAM" id="SSF53474">
    <property type="entry name" value="alpha/beta-Hydrolases"/>
    <property type="match status" value="1"/>
</dbReference>
<dbReference type="GO" id="GO:0016787">
    <property type="term" value="F:hydrolase activity"/>
    <property type="evidence" value="ECO:0007669"/>
    <property type="project" value="UniProtKB-KW"/>
</dbReference>
<proteinExistence type="predicted"/>
<dbReference type="Pfam" id="PF00561">
    <property type="entry name" value="Abhydrolase_1"/>
    <property type="match status" value="1"/>
</dbReference>
<dbReference type="STRING" id="5353.A0A1Q3EFS4"/>
<accession>A0A1Q3EFS4</accession>
<comment type="caution">
    <text evidence="2">The sequence shown here is derived from an EMBL/GenBank/DDBJ whole genome shotgun (WGS) entry which is preliminary data.</text>
</comment>
<reference evidence="2 3" key="1">
    <citation type="submission" date="2016-08" db="EMBL/GenBank/DDBJ databases">
        <authorList>
            <consortium name="Lentinula edodes genome sequencing consortium"/>
            <person name="Sakamoto Y."/>
            <person name="Nakade K."/>
            <person name="Sato S."/>
            <person name="Yoshida Y."/>
            <person name="Miyazaki K."/>
            <person name="Natsume S."/>
            <person name="Konno N."/>
        </authorList>
    </citation>
    <scope>NUCLEOTIDE SEQUENCE [LARGE SCALE GENOMIC DNA]</scope>
    <source>
        <strain evidence="2 3">NBRC 111202</strain>
    </source>
</reference>
<evidence type="ECO:0000313" key="2">
    <source>
        <dbReference type="EMBL" id="GAW06052.1"/>
    </source>
</evidence>
<evidence type="ECO:0000259" key="1">
    <source>
        <dbReference type="Pfam" id="PF00561"/>
    </source>
</evidence>
<dbReference type="InterPro" id="IPR050228">
    <property type="entry name" value="Carboxylesterase_BioH"/>
</dbReference>
<dbReference type="InterPro" id="IPR029058">
    <property type="entry name" value="AB_hydrolase_fold"/>
</dbReference>
<protein>
    <submittedName>
        <fullName evidence="2">Alpha beta-hydrolase</fullName>
    </submittedName>
</protein>
<dbReference type="EMBL" id="BDGU01000292">
    <property type="protein sequence ID" value="GAW06052.1"/>
    <property type="molecule type" value="Genomic_DNA"/>
</dbReference>
<dbReference type="AlphaFoldDB" id="A0A1Q3EFS4"/>
<sequence>MRKMVALGTPFQCLTYSLLLLPILLLTIYFLAAFPNPPETVYLYPGLSSLPLSCKSWKLYPEDFYQGGAYASFPYGKTRYFLMGPHDGKKIVLIHGLSVPAMIWKDVAPNLVARGYRVLLYDLYGRGYSDGPQTKYNSNLYITQLALLMQHVKWDKAVLVGVSMGGGLAAAFTASFPDLVEDRVIIISSAGLVLTSDMSRTTKIMSLPLVQTLTSSLVAQKFLQHLTDSSNDTAPVDPLQEIVRLQSAHLPGFNAAISSSLRDGPVRGEYRSFSSSVWDARKLLIIHGTNDNTVPYKYASMIQTALPQGCQSEIVTIDGGGHDLTISHPETIVNQIDRWILTP</sequence>
<name>A0A1Q3EFS4_LENED</name>
<feature type="domain" description="AB hydrolase-1" evidence="1">
    <location>
        <begin position="91"/>
        <end position="329"/>
    </location>
</feature>
<dbReference type="PANTHER" id="PTHR43194">
    <property type="entry name" value="HYDROLASE ALPHA/BETA FOLD FAMILY"/>
    <property type="match status" value="1"/>
</dbReference>
<dbReference type="Proteomes" id="UP000188533">
    <property type="component" value="Unassembled WGS sequence"/>
</dbReference>
<gene>
    <name evidence="2" type="ORF">LENED_007945</name>
</gene>
<evidence type="ECO:0000313" key="3">
    <source>
        <dbReference type="Proteomes" id="UP000188533"/>
    </source>
</evidence>
<dbReference type="Gene3D" id="3.40.50.1820">
    <property type="entry name" value="alpha/beta hydrolase"/>
    <property type="match status" value="1"/>
</dbReference>
<reference evidence="2 3" key="2">
    <citation type="submission" date="2017-02" db="EMBL/GenBank/DDBJ databases">
        <title>A genome survey and senescence transcriptome analysis in Lentinula edodes.</title>
        <authorList>
            <person name="Sakamoto Y."/>
            <person name="Nakade K."/>
            <person name="Sato S."/>
            <person name="Yoshida Y."/>
            <person name="Miyazaki K."/>
            <person name="Natsume S."/>
            <person name="Konno N."/>
        </authorList>
    </citation>
    <scope>NUCLEOTIDE SEQUENCE [LARGE SCALE GENOMIC DNA]</scope>
    <source>
        <strain evidence="2 3">NBRC 111202</strain>
    </source>
</reference>
<keyword evidence="3" id="KW-1185">Reference proteome</keyword>
<keyword evidence="2" id="KW-0378">Hydrolase</keyword>
<dbReference type="InterPro" id="IPR000073">
    <property type="entry name" value="AB_hydrolase_1"/>
</dbReference>
<dbReference type="PANTHER" id="PTHR43194:SF2">
    <property type="entry name" value="PEROXISOMAL MEMBRANE PROTEIN LPX1"/>
    <property type="match status" value="1"/>
</dbReference>
<organism evidence="2 3">
    <name type="scientific">Lentinula edodes</name>
    <name type="common">Shiitake mushroom</name>
    <name type="synonym">Lentinus edodes</name>
    <dbReference type="NCBI Taxonomy" id="5353"/>
    <lineage>
        <taxon>Eukaryota</taxon>
        <taxon>Fungi</taxon>
        <taxon>Dikarya</taxon>
        <taxon>Basidiomycota</taxon>
        <taxon>Agaricomycotina</taxon>
        <taxon>Agaricomycetes</taxon>
        <taxon>Agaricomycetidae</taxon>
        <taxon>Agaricales</taxon>
        <taxon>Marasmiineae</taxon>
        <taxon>Omphalotaceae</taxon>
        <taxon>Lentinula</taxon>
    </lineage>
</organism>